<protein>
    <submittedName>
        <fullName evidence="5">Uncharacterized protein</fullName>
    </submittedName>
</protein>
<feature type="compositionally biased region" description="Basic and acidic residues" evidence="1">
    <location>
        <begin position="2457"/>
        <end position="2468"/>
    </location>
</feature>
<evidence type="ECO:0000259" key="2">
    <source>
        <dbReference type="Pfam" id="PF07539"/>
    </source>
</evidence>
<evidence type="ECO:0000313" key="5">
    <source>
        <dbReference type="EMBL" id="KAF2206742.1"/>
    </source>
</evidence>
<proteinExistence type="predicted"/>
<evidence type="ECO:0000313" key="6">
    <source>
        <dbReference type="Proteomes" id="UP000799539"/>
    </source>
</evidence>
<dbReference type="InterPro" id="IPR046523">
    <property type="entry name" value="UTP20_dom"/>
</dbReference>
<feature type="region of interest" description="Disordered" evidence="1">
    <location>
        <begin position="1"/>
        <end position="28"/>
    </location>
</feature>
<dbReference type="Pfam" id="PF07539">
    <property type="entry name" value="UTP20_N"/>
    <property type="match status" value="2"/>
</dbReference>
<dbReference type="InterPro" id="IPR016024">
    <property type="entry name" value="ARM-type_fold"/>
</dbReference>
<dbReference type="GO" id="GO:0030686">
    <property type="term" value="C:90S preribosome"/>
    <property type="evidence" value="ECO:0007669"/>
    <property type="project" value="TreeGrafter"/>
</dbReference>
<dbReference type="PANTHER" id="PTHR17695:SF11">
    <property type="entry name" value="SMALL SUBUNIT PROCESSOME COMPONENT 20 HOMOLOG"/>
    <property type="match status" value="1"/>
</dbReference>
<feature type="domain" description="U3 small nucleolar RNA-associated protein 20 N-terminal" evidence="2">
    <location>
        <begin position="1025"/>
        <end position="1380"/>
    </location>
</feature>
<feature type="compositionally biased region" description="Polar residues" evidence="1">
    <location>
        <begin position="790"/>
        <end position="802"/>
    </location>
</feature>
<gene>
    <name evidence="5" type="ORF">CERZMDRAFT_63264</name>
</gene>
<dbReference type="InterPro" id="IPR011430">
    <property type="entry name" value="UTP20_N"/>
</dbReference>
<dbReference type="Pfam" id="PF23099">
    <property type="entry name" value="UTP20_C"/>
    <property type="match status" value="1"/>
</dbReference>
<dbReference type="PANTHER" id="PTHR17695">
    <property type="entry name" value="SMALL SUBUNIT PROCESSOME COMPONENT 20 HOMOLOG"/>
    <property type="match status" value="1"/>
</dbReference>
<organism evidence="5 6">
    <name type="scientific">Cercospora zeae-maydis SCOH1-5</name>
    <dbReference type="NCBI Taxonomy" id="717836"/>
    <lineage>
        <taxon>Eukaryota</taxon>
        <taxon>Fungi</taxon>
        <taxon>Dikarya</taxon>
        <taxon>Ascomycota</taxon>
        <taxon>Pezizomycotina</taxon>
        <taxon>Dothideomycetes</taxon>
        <taxon>Dothideomycetidae</taxon>
        <taxon>Mycosphaerellales</taxon>
        <taxon>Mycosphaerellaceae</taxon>
        <taxon>Cercospora</taxon>
    </lineage>
</organism>
<feature type="region of interest" description="Disordered" evidence="1">
    <location>
        <begin position="782"/>
        <end position="802"/>
    </location>
</feature>
<feature type="region of interest" description="Disordered" evidence="1">
    <location>
        <begin position="2422"/>
        <end position="2468"/>
    </location>
</feature>
<dbReference type="Pfam" id="PF20416">
    <property type="entry name" value="UTP20"/>
    <property type="match status" value="1"/>
</dbReference>
<feature type="compositionally biased region" description="Basic residues" evidence="1">
    <location>
        <begin position="8"/>
        <end position="28"/>
    </location>
</feature>
<name>A0A6A6EZ42_9PEZI</name>
<dbReference type="OrthoDB" id="360653at2759"/>
<feature type="domain" description="U3 small nucleolar RNA-associated protein 20" evidence="3">
    <location>
        <begin position="1560"/>
        <end position="1777"/>
    </location>
</feature>
<feature type="domain" description="U3 small nucleolar RNA-associated protein 20 C-terminal" evidence="4">
    <location>
        <begin position="2385"/>
        <end position="2457"/>
    </location>
</feature>
<evidence type="ECO:0000259" key="4">
    <source>
        <dbReference type="Pfam" id="PF23099"/>
    </source>
</evidence>
<reference evidence="5" key="1">
    <citation type="journal article" date="2020" name="Stud. Mycol.">
        <title>101 Dothideomycetes genomes: a test case for predicting lifestyles and emergence of pathogens.</title>
        <authorList>
            <person name="Haridas S."/>
            <person name="Albert R."/>
            <person name="Binder M."/>
            <person name="Bloem J."/>
            <person name="Labutti K."/>
            <person name="Salamov A."/>
            <person name="Andreopoulos B."/>
            <person name="Baker S."/>
            <person name="Barry K."/>
            <person name="Bills G."/>
            <person name="Bluhm B."/>
            <person name="Cannon C."/>
            <person name="Castanera R."/>
            <person name="Culley D."/>
            <person name="Daum C."/>
            <person name="Ezra D."/>
            <person name="Gonzalez J."/>
            <person name="Henrissat B."/>
            <person name="Kuo A."/>
            <person name="Liang C."/>
            <person name="Lipzen A."/>
            <person name="Lutzoni F."/>
            <person name="Magnuson J."/>
            <person name="Mondo S."/>
            <person name="Nolan M."/>
            <person name="Ohm R."/>
            <person name="Pangilinan J."/>
            <person name="Park H.-J."/>
            <person name="Ramirez L."/>
            <person name="Alfaro M."/>
            <person name="Sun H."/>
            <person name="Tritt A."/>
            <person name="Yoshinaga Y."/>
            <person name="Zwiers L.-H."/>
            <person name="Turgeon B."/>
            <person name="Goodwin S."/>
            <person name="Spatafora J."/>
            <person name="Crous P."/>
            <person name="Grigoriev I."/>
        </authorList>
    </citation>
    <scope>NUCLEOTIDE SEQUENCE</scope>
    <source>
        <strain evidence="5">SCOH1-5</strain>
    </source>
</reference>
<dbReference type="InterPro" id="IPR052575">
    <property type="entry name" value="SSU_processome_comp_20"/>
</dbReference>
<dbReference type="Gene3D" id="1.25.10.10">
    <property type="entry name" value="Leucine-rich Repeat Variant"/>
    <property type="match status" value="3"/>
</dbReference>
<dbReference type="SUPFAM" id="SSF48371">
    <property type="entry name" value="ARM repeat"/>
    <property type="match status" value="2"/>
</dbReference>
<feature type="domain" description="U3 small nucleolar RNA-associated protein 20 N-terminal" evidence="2">
    <location>
        <begin position="848"/>
        <end position="1024"/>
    </location>
</feature>
<accession>A0A6A6EZ42</accession>
<feature type="compositionally biased region" description="Basic and acidic residues" evidence="1">
    <location>
        <begin position="2422"/>
        <end position="2450"/>
    </location>
</feature>
<evidence type="ECO:0000256" key="1">
    <source>
        <dbReference type="SAM" id="MobiDB-lite"/>
    </source>
</evidence>
<dbReference type="InterPro" id="IPR057525">
    <property type="entry name" value="UTP20_C"/>
</dbReference>
<dbReference type="InterPro" id="IPR011989">
    <property type="entry name" value="ARM-like"/>
</dbReference>
<evidence type="ECO:0000259" key="3">
    <source>
        <dbReference type="Pfam" id="PF20416"/>
    </source>
</evidence>
<dbReference type="GO" id="GO:0032040">
    <property type="term" value="C:small-subunit processome"/>
    <property type="evidence" value="ECO:0007669"/>
    <property type="project" value="TreeGrafter"/>
</dbReference>
<dbReference type="Proteomes" id="UP000799539">
    <property type="component" value="Unassembled WGS sequence"/>
</dbReference>
<keyword evidence="6" id="KW-1185">Reference proteome</keyword>
<sequence>MSSVSKGRGVKASKVVKPKKDTKRTTAHSRNYRFQSFNERIATLKIDPIRRRRHVEQEEKDVETSHTYFGEALSDWRDTNLSTTFSAFAKEAAPLCDNLPVVLHNEKKIADLLVEYIAKGDALAMEPLFNLLWNLARDLDTRFEKHFQRAVAAVLAVAAKHEDLAVINAGFDCLAWLFKHLSRLLVPDLRPLYDLLAPYVGKEKQKPFIVRYAAEAFAFLVRKAAVVYERDPKPLDNIVEHILNDCSPTAAESTADLHQQGVMAVLSEAIRGVQQGLANGGTAILHSTFLVAERITQNGATSGERIVCGLLTDFIHFSNQEGFKPVIDVIVSHVIQSVSAASVASIHFCTSLLSTAVSVRKGSRIADWRQVVQTTEELATAAEKLQDHDAKVAHDVLSLYAVVMQYAPIGAVQKLVKTLDTFRDGTWAPYFAQFCDMVHRLGADRFNEILLPFLHKFVAEQAELSDTHLLALIARIGECISTIKGGEHERTKPLAHTNLLLRALPNLALDESNAGSLREILLKLVESALDTGTVTPYETHSLILGPVLRRLLDMKPNAAILSSSWQALCERSREFTSYPAFWTNLLIFIKDCKPTDLHGEHIQTLEDAIVCSLCLASHSIRQDALDILQELYRLRGLGEPAILAIAITIESIPLSLEAVRSISMNVRRIAPQYTSLSGSDVMQRAIPAYLFGLLHLHLSQAWEDASEALAAICQTKSGEEFVINLAQKWLDGKSNDEPMSQTPQVIDVDTDGFKVFSSFECPNFAKLQAISNQVFGIPHSGRPSPEEQLTADTRNVPSASPATRSQALRVLNKIPQVAEKRSRLLVPTLLRWAGSTQEEEYGASESDRWARKDQKALLGIFAQFNNPKVLYKAEAVFSALLALCGNGDLEIQKSALKALLAWKDKSLTRYQEHLENLLDENRFREELSVFLHDAAESEEGEEGIRPEDHSSLMPVLLRLLYGRAVAGGKEGQTGRRKAIFVALSRFGEETLGQFLDIACKPVAGKELEKTVDDIPAPKVSLRQQLEASSDLALARSIRQTGIQCLVKIFTTMTTFDTQTHGLTVTEKLILPRLSSFAVETAQSVSGTLRLFSAWSERDSTASLFTGSGDPILTQIAELLQSKHAKKEVQLFVLQHVLDNLVTIDIEATVLQPHVTSFVKAIGAVIEQQPSKDVLDACVHSFSQLAGRIISESEAAHVTKTCTELLKKPNREVPPPTKSGLLQTILPLIENFGVDAKDDLYDAVCVLYSRLSHAESRVLLSKVLAALVRDNSSLSDIARVCEDMNARGTRLDEPDFQRRDSAFNKIKTSSAEFTIEQWFPLVHNLLFYIRDPEDRVNRTDASYGLQLFISAASKHPDQQRWMSLLENAVLSGIERGMHEKSELVRAEYCQVLNHIIETFPDWQKINGLRLRGHDDEESSFFLNVLHIQLRRRMAAVQVLESEAADVGSNNASRILLPLLEHFVFDAAEGEAGLNLANQTRKAIGALGKALNRNSFRSTFQRYVGHLKNKDKEDHEAIEKRVLQLLREMVEGILTLPQEQRPISEAIIREQLTPLLEYLQQKDESTVDRRISIAVTIVKLMSGLPQDEFASRLPAVLTDICHVLRSRSQEARDQTRKALAQILEFVGPTYFSFILKELKGSLKRGYQLHVLSFTVHSLLVGSLDSFKPGDLDECLPDLMDVIMDDIFGVTGQEKDAEEYKSGMKEVKSSKSYDTMELLSRITPVRRLGALLRPIHNMLSEMLDNKSIKKIDDLLLRLRKGLDQNPEADSRDMLKFCWEIVSQVYAGENAAHAPKTVVDERRKRYEIQPEPEKKKLGRKGGTASYRYKLIAFALSLLRKVVRRHEDLQTPGNMAGFLPMAGDALIQGQEEVKLSAIRLLSTIMRVPITQLEEDAPVYVKEAVAMIKGASSSTTDASQAALELITSVLRERRSVQIKEKDIALLLKRIKNDVDEPDRQGVIYKFLRAVLGRKIVITEVYEVMDEVGKAMVTNPDQSIRDSARSAYFTFVMEFPQGKDRWEKQTSFLVTNLKYKHAAGRQSVMNFLYSMLDKVGDDVIKERALEIFLTLVPLLIADPDAKCRDSAELLIAKIFERAEDDKLMAQLLSTMETWLRKDKPLLKAGSLQCWKILLETRRLSQKQLDELRSKVESIVEDQSEEITRPQVVHDALQVFAVLIKRFPEVGLAETSQNIWQAIHSLPATDDARVQGTVASLLGDYFADFASTSSKTEAGLGGLPLRGSGGLELGAEDMRRLCLVSLRALRAVTLSTEESLTACIVRNLADLGRFFAANEMPWNDHAVRSPEASEDDEQDGEERDGEMAIAHLLRRLSSMLMADKFSIVARIAALDTLAKTVKHLASIPRTSLQPLLRPLYALTDPTVPKTPGELHQTMQDNAAELLNLIQQKLGQEKFLAALAVTRSEAKLRREERRQKRRIEAVTEPERWQKSKQRKYESKKSKKKEKGHEARSARRGW</sequence>
<dbReference type="EMBL" id="ML992712">
    <property type="protein sequence ID" value="KAF2206742.1"/>
    <property type="molecule type" value="Genomic_DNA"/>
</dbReference>